<dbReference type="InterPro" id="IPR037682">
    <property type="entry name" value="TonB_C"/>
</dbReference>
<dbReference type="GO" id="GO:0031992">
    <property type="term" value="F:energy transducer activity"/>
    <property type="evidence" value="ECO:0007669"/>
    <property type="project" value="TreeGrafter"/>
</dbReference>
<dbReference type="PANTHER" id="PTHR33446:SF2">
    <property type="entry name" value="PROTEIN TONB"/>
    <property type="match status" value="1"/>
</dbReference>
<gene>
    <name evidence="2" type="ORF">F0145_08075</name>
</gene>
<keyword evidence="3" id="KW-1185">Reference proteome</keyword>
<sequence>MPFNLPGIILFIILTARLFSAPENKQEPPQEIFKKAEFPGGRQALNSYIDTHLIIPAIAFERRDNKEVIFGADIIIRVAMDGSVKILKLQKMHVQPNDPAVISAVKMELQKFIQQMPKWMPATKGGTPVAALDTISFIESYAPDVNFAAYQKLKNIPPADKPKNTVISSADLKTKDGKRVYTFVQSPPVFPGGDKALQTYLVQNLAYLRQSNEKLVVLHLVINEKGETEDIKVVKPQGITLNSAEVEAVLQKMPIWSPGKQNNWPIPVSYTLPIR</sequence>
<name>A0A5M6DQZ7_9BACT</name>
<dbReference type="PANTHER" id="PTHR33446">
    <property type="entry name" value="PROTEIN TONB-RELATED"/>
    <property type="match status" value="1"/>
</dbReference>
<dbReference type="SUPFAM" id="SSF74653">
    <property type="entry name" value="TolA/TonB C-terminal domain"/>
    <property type="match status" value="1"/>
</dbReference>
<accession>A0A5M6DQZ7</accession>
<proteinExistence type="predicted"/>
<dbReference type="AlphaFoldDB" id="A0A5M6DQZ7"/>
<comment type="caution">
    <text evidence="2">The sequence shown here is derived from an EMBL/GenBank/DDBJ whole genome shotgun (WGS) entry which is preliminary data.</text>
</comment>
<dbReference type="InterPro" id="IPR051045">
    <property type="entry name" value="TonB-dependent_transducer"/>
</dbReference>
<evidence type="ECO:0000313" key="2">
    <source>
        <dbReference type="EMBL" id="KAA5547885.1"/>
    </source>
</evidence>
<protein>
    <recommendedName>
        <fullName evidence="1">TonB C-terminal domain-containing protein</fullName>
    </recommendedName>
</protein>
<dbReference type="Proteomes" id="UP000323426">
    <property type="component" value="Unassembled WGS sequence"/>
</dbReference>
<dbReference type="Gene3D" id="3.30.1150.10">
    <property type="match status" value="1"/>
</dbReference>
<dbReference type="Pfam" id="PF03544">
    <property type="entry name" value="TonB_C"/>
    <property type="match status" value="1"/>
</dbReference>
<evidence type="ECO:0000313" key="3">
    <source>
        <dbReference type="Proteomes" id="UP000323426"/>
    </source>
</evidence>
<dbReference type="GO" id="GO:0098797">
    <property type="term" value="C:plasma membrane protein complex"/>
    <property type="evidence" value="ECO:0007669"/>
    <property type="project" value="TreeGrafter"/>
</dbReference>
<reference evidence="2 3" key="1">
    <citation type="submission" date="2019-09" db="EMBL/GenBank/DDBJ databases">
        <title>Genome sequence and assembly of Adhaeribacter sp.</title>
        <authorList>
            <person name="Chhetri G."/>
        </authorList>
    </citation>
    <scope>NUCLEOTIDE SEQUENCE [LARGE SCALE GENOMIC DNA]</scope>
    <source>
        <strain evidence="2 3">DK36</strain>
    </source>
</reference>
<organism evidence="2 3">
    <name type="scientific">Adhaeribacter rhizoryzae</name>
    <dbReference type="NCBI Taxonomy" id="2607907"/>
    <lineage>
        <taxon>Bacteria</taxon>
        <taxon>Pseudomonadati</taxon>
        <taxon>Bacteroidota</taxon>
        <taxon>Cytophagia</taxon>
        <taxon>Cytophagales</taxon>
        <taxon>Hymenobacteraceae</taxon>
        <taxon>Adhaeribacter</taxon>
    </lineage>
</organism>
<dbReference type="GO" id="GO:0055085">
    <property type="term" value="P:transmembrane transport"/>
    <property type="evidence" value="ECO:0007669"/>
    <property type="project" value="InterPro"/>
</dbReference>
<dbReference type="EMBL" id="VWSF01000004">
    <property type="protein sequence ID" value="KAA5547885.1"/>
    <property type="molecule type" value="Genomic_DNA"/>
</dbReference>
<dbReference type="RefSeq" id="WP_150087803.1">
    <property type="nucleotide sequence ID" value="NZ_VWSF01000004.1"/>
</dbReference>
<feature type="domain" description="TonB C-terminal" evidence="1">
    <location>
        <begin position="216"/>
        <end position="275"/>
    </location>
</feature>
<evidence type="ECO:0000259" key="1">
    <source>
        <dbReference type="Pfam" id="PF03544"/>
    </source>
</evidence>